<dbReference type="InterPro" id="IPR024411">
    <property type="entry name" value="Tail_terminator_phage"/>
</dbReference>
<evidence type="ECO:0000313" key="1">
    <source>
        <dbReference type="EMBL" id="GAA2037354.1"/>
    </source>
</evidence>
<protein>
    <recommendedName>
        <fullName evidence="3">DUF3168 domain-containing protein</fullName>
    </recommendedName>
</protein>
<gene>
    <name evidence="1" type="ORF">GCM10009740_31430</name>
</gene>
<reference evidence="1 2" key="1">
    <citation type="journal article" date="2019" name="Int. J. Syst. Evol. Microbiol.">
        <title>The Global Catalogue of Microorganisms (GCM) 10K type strain sequencing project: providing services to taxonomists for standard genome sequencing and annotation.</title>
        <authorList>
            <consortium name="The Broad Institute Genomics Platform"/>
            <consortium name="The Broad Institute Genome Sequencing Center for Infectious Disease"/>
            <person name="Wu L."/>
            <person name="Ma J."/>
        </authorList>
    </citation>
    <scope>NUCLEOTIDE SEQUENCE [LARGE SCALE GENOMIC DNA]</scope>
    <source>
        <strain evidence="1 2">JCM 14283</strain>
    </source>
</reference>
<keyword evidence="2" id="KW-1185">Reference proteome</keyword>
<dbReference type="EMBL" id="BAAANB010000021">
    <property type="protein sequence ID" value="GAA2037354.1"/>
    <property type="molecule type" value="Genomic_DNA"/>
</dbReference>
<proteinExistence type="predicted"/>
<evidence type="ECO:0008006" key="3">
    <source>
        <dbReference type="Google" id="ProtNLM"/>
    </source>
</evidence>
<dbReference type="Pfam" id="PF12691">
    <property type="entry name" value="Phage_tail_terminator_6"/>
    <property type="match status" value="1"/>
</dbReference>
<sequence>MSGYERDLLDGLARELDAAGVATYRTDTSYVDGETAITFGTMPDRPDRCVTLTTYPLSDEPREAKSLVGVQVRSRAETYLDGNDLNVAIFNALHGLTGRQYGTCHLVQLQRRSSIPMGADDDQRWEHSANFYADINPPTTALRPE</sequence>
<accession>A0ABN2UJ76</accession>
<dbReference type="RefSeq" id="WP_343993028.1">
    <property type="nucleotide sequence ID" value="NZ_BAAANB010000021.1"/>
</dbReference>
<dbReference type="Proteomes" id="UP001501285">
    <property type="component" value="Unassembled WGS sequence"/>
</dbReference>
<comment type="caution">
    <text evidence="1">The sequence shown here is derived from an EMBL/GenBank/DDBJ whole genome shotgun (WGS) entry which is preliminary data.</text>
</comment>
<organism evidence="1 2">
    <name type="scientific">Terrabacter terrae</name>
    <dbReference type="NCBI Taxonomy" id="318434"/>
    <lineage>
        <taxon>Bacteria</taxon>
        <taxon>Bacillati</taxon>
        <taxon>Actinomycetota</taxon>
        <taxon>Actinomycetes</taxon>
        <taxon>Micrococcales</taxon>
        <taxon>Intrasporangiaceae</taxon>
        <taxon>Terrabacter</taxon>
    </lineage>
</organism>
<name>A0ABN2UJ76_9MICO</name>
<evidence type="ECO:0000313" key="2">
    <source>
        <dbReference type="Proteomes" id="UP001501285"/>
    </source>
</evidence>